<keyword evidence="1" id="KW-1133">Transmembrane helix</keyword>
<dbReference type="PANTHER" id="PTHR36111:SF2">
    <property type="entry name" value="INNER MEMBRANE PROTEIN"/>
    <property type="match status" value="1"/>
</dbReference>
<sequence length="234" mass="25006">MIATVINALAVLFGSLLGLVLKGRIHDKYEQTVFTALGIFTFVLGMTMAQEPCNALYMVFSLVLGGLLGTWIGVEDMVLRFGEWMKSKLPSSMGKGQFALGFLDASVLFCVGAMTIVGSFKAGIDKDYQLLLLKSVMDGSVAVLLSAVMGVGVAFSAVSVLVVQGALTILSTYVAPYVEQPMIDAVSAVGGLLVIMIGINLLHLKKIKTANFMPALFLVILFQLADPWLVRFTG</sequence>
<dbReference type="RefSeq" id="WP_149487570.1">
    <property type="nucleotide sequence ID" value="NZ_CP036150.1"/>
</dbReference>
<keyword evidence="1" id="KW-0472">Membrane</keyword>
<feature type="transmembrane region" description="Helical" evidence="1">
    <location>
        <begin position="98"/>
        <end position="120"/>
    </location>
</feature>
<feature type="transmembrane region" description="Helical" evidence="1">
    <location>
        <begin position="32"/>
        <end position="49"/>
    </location>
</feature>
<keyword evidence="3" id="KW-1185">Reference proteome</keyword>
<keyword evidence="1" id="KW-0812">Transmembrane</keyword>
<dbReference type="EMBL" id="CP036150">
    <property type="protein sequence ID" value="QEN09496.1"/>
    <property type="molecule type" value="Genomic_DNA"/>
</dbReference>
<feature type="transmembrane region" description="Helical" evidence="1">
    <location>
        <begin position="209"/>
        <end position="230"/>
    </location>
</feature>
<dbReference type="Pfam" id="PF04474">
    <property type="entry name" value="DUF554"/>
    <property type="match status" value="1"/>
</dbReference>
<dbReference type="InterPro" id="IPR007563">
    <property type="entry name" value="DUF554"/>
</dbReference>
<reference evidence="2 3" key="1">
    <citation type="submission" date="2019-02" db="EMBL/GenBank/DDBJ databases">
        <title>Complete Genome Sequence and Methylome Analysis of free living Spirochaetas.</title>
        <authorList>
            <person name="Fomenkov A."/>
            <person name="Dubinina G."/>
            <person name="Leshcheva N."/>
            <person name="Mikheeva N."/>
            <person name="Grabovich M."/>
            <person name="Vincze T."/>
            <person name="Roberts R.J."/>
        </authorList>
    </citation>
    <scope>NUCLEOTIDE SEQUENCE [LARGE SCALE GENOMIC DNA]</scope>
    <source>
        <strain evidence="2 3">K2</strain>
    </source>
</reference>
<gene>
    <name evidence="2" type="ORF">EXM22_16465</name>
</gene>
<name>A0A5C1QSD2_9SPIO</name>
<organism evidence="2 3">
    <name type="scientific">Oceanispirochaeta crateris</name>
    <dbReference type="NCBI Taxonomy" id="2518645"/>
    <lineage>
        <taxon>Bacteria</taxon>
        <taxon>Pseudomonadati</taxon>
        <taxon>Spirochaetota</taxon>
        <taxon>Spirochaetia</taxon>
        <taxon>Spirochaetales</taxon>
        <taxon>Spirochaetaceae</taxon>
        <taxon>Oceanispirochaeta</taxon>
    </lineage>
</organism>
<feature type="transmembrane region" description="Helical" evidence="1">
    <location>
        <begin position="56"/>
        <end position="74"/>
    </location>
</feature>
<evidence type="ECO:0000313" key="2">
    <source>
        <dbReference type="EMBL" id="QEN09496.1"/>
    </source>
</evidence>
<evidence type="ECO:0000256" key="1">
    <source>
        <dbReference type="SAM" id="Phobius"/>
    </source>
</evidence>
<dbReference type="OrthoDB" id="9797976at2"/>
<dbReference type="Proteomes" id="UP000324209">
    <property type="component" value="Chromosome"/>
</dbReference>
<feature type="transmembrane region" description="Helical" evidence="1">
    <location>
        <begin position="141"/>
        <end position="162"/>
    </location>
</feature>
<accession>A0A5C1QSD2</accession>
<dbReference type="AlphaFoldDB" id="A0A5C1QSD2"/>
<feature type="transmembrane region" description="Helical" evidence="1">
    <location>
        <begin position="182"/>
        <end position="202"/>
    </location>
</feature>
<dbReference type="KEGG" id="ock:EXM22_16465"/>
<protein>
    <submittedName>
        <fullName evidence="2">DUF554 domain-containing protein</fullName>
    </submittedName>
</protein>
<dbReference type="PANTHER" id="PTHR36111">
    <property type="entry name" value="INNER MEMBRANE PROTEIN-RELATED"/>
    <property type="match status" value="1"/>
</dbReference>
<evidence type="ECO:0000313" key="3">
    <source>
        <dbReference type="Proteomes" id="UP000324209"/>
    </source>
</evidence>
<proteinExistence type="predicted"/>